<dbReference type="Gene3D" id="3.90.1750.20">
    <property type="entry name" value="Putative Large Serine Recombinase, Chain B, Domain 2"/>
    <property type="match status" value="1"/>
</dbReference>
<feature type="coiled-coil region" evidence="1">
    <location>
        <begin position="391"/>
        <end position="460"/>
    </location>
</feature>
<dbReference type="PANTHER" id="PTHR30461:SF23">
    <property type="entry name" value="DNA RECOMBINASE-RELATED"/>
    <property type="match status" value="1"/>
</dbReference>
<dbReference type="EMBL" id="PDOF01000002">
    <property type="protein sequence ID" value="PYZ96620.1"/>
    <property type="molecule type" value="Genomic_DNA"/>
</dbReference>
<name>A0A2W0H966_9BACI</name>
<dbReference type="InterPro" id="IPR025827">
    <property type="entry name" value="Zn_ribbon_recom_dom"/>
</dbReference>
<dbReference type="Pfam" id="PF13408">
    <property type="entry name" value="Zn_ribbon_recom"/>
    <property type="match status" value="1"/>
</dbReference>
<dbReference type="Pfam" id="PF07508">
    <property type="entry name" value="Recombinase"/>
    <property type="match status" value="1"/>
</dbReference>
<organism evidence="3 4">
    <name type="scientific">Alteribacter lacisalsi</name>
    <dbReference type="NCBI Taxonomy" id="2045244"/>
    <lineage>
        <taxon>Bacteria</taxon>
        <taxon>Bacillati</taxon>
        <taxon>Bacillota</taxon>
        <taxon>Bacilli</taxon>
        <taxon>Bacillales</taxon>
        <taxon>Bacillaceae</taxon>
        <taxon>Alteribacter</taxon>
    </lineage>
</organism>
<dbReference type="InterPro" id="IPR038109">
    <property type="entry name" value="DNA_bind_recomb_sf"/>
</dbReference>
<comment type="caution">
    <text evidence="3">The sequence shown here is derived from an EMBL/GenBank/DDBJ whole genome shotgun (WGS) entry which is preliminary data.</text>
</comment>
<keyword evidence="1" id="KW-0175">Coiled coil</keyword>
<accession>A0A2W0H966</accession>
<dbReference type="CDD" id="cd00338">
    <property type="entry name" value="Ser_Recombinase"/>
    <property type="match status" value="1"/>
</dbReference>
<dbReference type="InterPro" id="IPR036162">
    <property type="entry name" value="Resolvase-like_N_sf"/>
</dbReference>
<evidence type="ECO:0000259" key="2">
    <source>
        <dbReference type="PROSITE" id="PS51737"/>
    </source>
</evidence>
<dbReference type="Pfam" id="PF00239">
    <property type="entry name" value="Resolvase"/>
    <property type="match status" value="1"/>
</dbReference>
<dbReference type="SMART" id="SM00857">
    <property type="entry name" value="Resolvase"/>
    <property type="match status" value="1"/>
</dbReference>
<dbReference type="Gene3D" id="3.40.50.1390">
    <property type="entry name" value="Resolvase, N-terminal catalytic domain"/>
    <property type="match status" value="1"/>
</dbReference>
<evidence type="ECO:0000256" key="1">
    <source>
        <dbReference type="SAM" id="Coils"/>
    </source>
</evidence>
<evidence type="ECO:0000313" key="3">
    <source>
        <dbReference type="EMBL" id="PYZ96620.1"/>
    </source>
</evidence>
<dbReference type="GO" id="GO:0003677">
    <property type="term" value="F:DNA binding"/>
    <property type="evidence" value="ECO:0007669"/>
    <property type="project" value="InterPro"/>
</dbReference>
<dbReference type="GO" id="GO:0000150">
    <property type="term" value="F:DNA strand exchange activity"/>
    <property type="evidence" value="ECO:0007669"/>
    <property type="project" value="InterPro"/>
</dbReference>
<protein>
    <recommendedName>
        <fullName evidence="2">Recombinase domain-containing protein</fullName>
    </recommendedName>
</protein>
<dbReference type="SUPFAM" id="SSF53041">
    <property type="entry name" value="Resolvase-like"/>
    <property type="match status" value="1"/>
</dbReference>
<reference evidence="3 4" key="1">
    <citation type="submission" date="2017-10" db="EMBL/GenBank/DDBJ databases">
        <title>Bacillus sp. nov., a halophilic bacterium isolated from a Yangshapao Lake.</title>
        <authorList>
            <person name="Wang H."/>
        </authorList>
    </citation>
    <scope>NUCLEOTIDE SEQUENCE [LARGE SCALE GENOMIC DNA]</scope>
    <source>
        <strain evidence="3 4">YSP-3</strain>
    </source>
</reference>
<gene>
    <name evidence="3" type="ORF">CR205_13010</name>
</gene>
<sequence>MPLLKRKQNKRERGTVSMSYRVGAFVRVSTDRVQQLTSLKTQVRMFEDFVENKPDWEIQKIYQETESGTKYNKAMKELLQDIENHAIDIILFKDISRLARNCEIAHKVMNRSIEKGIQIVTIDNTVNTLEGKRKSFGFEANRAQDASEETSEKIKNAYQTRMKMGIYMSSTPPFGYRLENQKLFVKNDFSTEVVKRIFDDYLNGKSPAGIAKELTSESVPTPAQVNNRSNATMEWKDTTVRGILKNKHYMGVQIQGQTTSISITTKKRRQVPESEQFIKENAHEAIISKEVFAKVQERMKKRKRNTTPPRKRMFSRIAKCADCGGAMWYRENRKGYVCGTYSKRGREYCSSHKVKEEELVAAIKAHFHTYTSALDKITIKKNLIVKVQSASSQTEKDIHKMKEKIEVIQKRMVKFATLLADGVLDSVTFQAANAKAKEEVSALEEELERLENCQTEHKIDLHDIKEDFIGFLFSGANATDIVHRIVDEVVVKEDGTPVIHFRFSEPEQNKAS</sequence>
<dbReference type="PROSITE" id="PS51737">
    <property type="entry name" value="RECOMBINASE_DNA_BIND"/>
    <property type="match status" value="1"/>
</dbReference>
<dbReference type="InterPro" id="IPR006119">
    <property type="entry name" value="Resolv_N"/>
</dbReference>
<dbReference type="PANTHER" id="PTHR30461">
    <property type="entry name" value="DNA-INVERTASE FROM LAMBDOID PROPHAGE"/>
    <property type="match status" value="1"/>
</dbReference>
<dbReference type="Proteomes" id="UP000248066">
    <property type="component" value="Unassembled WGS sequence"/>
</dbReference>
<evidence type="ECO:0000313" key="4">
    <source>
        <dbReference type="Proteomes" id="UP000248066"/>
    </source>
</evidence>
<dbReference type="InterPro" id="IPR011109">
    <property type="entry name" value="DNA_bind_recombinase_dom"/>
</dbReference>
<dbReference type="InterPro" id="IPR050639">
    <property type="entry name" value="SSR_resolvase"/>
</dbReference>
<feature type="domain" description="Recombinase" evidence="2">
    <location>
        <begin position="173"/>
        <end position="305"/>
    </location>
</feature>
<keyword evidence="4" id="KW-1185">Reference proteome</keyword>
<dbReference type="AlphaFoldDB" id="A0A2W0H966"/>
<proteinExistence type="predicted"/>